<dbReference type="CAZy" id="GH8">
    <property type="family name" value="Glycoside Hydrolase Family 8"/>
</dbReference>
<evidence type="ECO:0000256" key="1">
    <source>
        <dbReference type="ARBA" id="ARBA00000966"/>
    </source>
</evidence>
<dbReference type="GO" id="GO:0008810">
    <property type="term" value="F:cellulase activity"/>
    <property type="evidence" value="ECO:0007669"/>
    <property type="project" value="UniProtKB-EC"/>
</dbReference>
<dbReference type="EMBL" id="CP001229">
    <property type="protein sequence ID" value="ACN98761.1"/>
    <property type="molecule type" value="Genomic_DNA"/>
</dbReference>
<evidence type="ECO:0000256" key="3">
    <source>
        <dbReference type="ARBA" id="ARBA00022729"/>
    </source>
</evidence>
<gene>
    <name evidence="10" type="ordered locus">SULAZ_1375</name>
</gene>
<dbReference type="AlphaFoldDB" id="C1DW55"/>
<evidence type="ECO:0000256" key="5">
    <source>
        <dbReference type="ARBA" id="ARBA00023001"/>
    </source>
</evidence>
<dbReference type="Proteomes" id="UP000001369">
    <property type="component" value="Chromosome"/>
</dbReference>
<evidence type="ECO:0000256" key="8">
    <source>
        <dbReference type="PROSITE-ProRule" id="PRU10058"/>
    </source>
</evidence>
<keyword evidence="4 9" id="KW-0378">Hydrolase</keyword>
<dbReference type="SUPFAM" id="SSF48208">
    <property type="entry name" value="Six-hairpin glycosidases"/>
    <property type="match status" value="1"/>
</dbReference>
<proteinExistence type="inferred from homology"/>
<dbReference type="InterPro" id="IPR002037">
    <property type="entry name" value="Glyco_hydro_8"/>
</dbReference>
<dbReference type="Gene3D" id="1.50.10.10">
    <property type="match status" value="1"/>
</dbReference>
<keyword evidence="7 9" id="KW-0119">Carbohydrate metabolism</keyword>
<dbReference type="GO" id="GO:0030245">
    <property type="term" value="P:cellulose catabolic process"/>
    <property type="evidence" value="ECO:0007669"/>
    <property type="project" value="UniProtKB-KW"/>
</dbReference>
<dbReference type="PROSITE" id="PS00812">
    <property type="entry name" value="GLYCOSYL_HYDROL_F8"/>
    <property type="match status" value="1"/>
</dbReference>
<keyword evidence="6 9" id="KW-0326">Glycosidase</keyword>
<dbReference type="KEGG" id="saf:SULAZ_1375"/>
<reference evidence="10 11" key="1">
    <citation type="journal article" date="2009" name="J. Bacteriol.">
        <title>Complete and draft genome sequences of six members of the Aquificales.</title>
        <authorList>
            <person name="Reysenbach A.L."/>
            <person name="Hamamura N."/>
            <person name="Podar M."/>
            <person name="Griffiths E."/>
            <person name="Ferreira S."/>
            <person name="Hochstein R."/>
            <person name="Heidelberg J."/>
            <person name="Johnson J."/>
            <person name="Mead D."/>
            <person name="Pohorille A."/>
            <person name="Sarmiento M."/>
            <person name="Schweighofer K."/>
            <person name="Seshadri R."/>
            <person name="Voytek M.A."/>
        </authorList>
    </citation>
    <scope>NUCLEOTIDE SEQUENCE [LARGE SCALE GENOMIC DNA]</scope>
    <source>
        <strain evidence="11">Az-Fu1 / DSM 15241 / OCM 825</strain>
    </source>
</reference>
<dbReference type="PRINTS" id="PR00735">
    <property type="entry name" value="GLHYDRLASE8"/>
</dbReference>
<sequence>MKRLLIIFSVLGFLGFSNGQEILTWQNYKNKYIPNGSYVIDPYNENRVTSESQGYGMILAILNDDKTTFDNLWQWTRKNLQREDYLFSWLWNDEVKDKNNATDGDFLIAYALLKAYEKWGDKAYKDEGEKIFNSLKNLIVIVKDNKLKDNYLLLPATYGFSNEKYDIVIFPSYYITFILKELSYKDNLWKGVYNYTKNILFKTILSTNLKFNLIEKKLIPISPVNLDVYRVIPYTYMAKESLEDLKTSFSEVDSFFKAKGYIPFNYNLGSLQQEVSESPFCVYRFFYLLYNDEKYLERYKVLKNNDKNNYFCDTFELFLD</sequence>
<dbReference type="eggNOG" id="COG3405">
    <property type="taxonomic scope" value="Bacteria"/>
</dbReference>
<protein>
    <recommendedName>
        <fullName evidence="9">Glucanase</fullName>
        <ecNumber evidence="9">3.2.1.-</ecNumber>
    </recommendedName>
</protein>
<evidence type="ECO:0000256" key="7">
    <source>
        <dbReference type="ARBA" id="ARBA00023326"/>
    </source>
</evidence>
<comment type="similarity">
    <text evidence="2 9">Belongs to the glycosyl hydrolase 8 (cellulase D) family.</text>
</comment>
<dbReference type="InterPro" id="IPR008928">
    <property type="entry name" value="6-hairpin_glycosidase_sf"/>
</dbReference>
<feature type="active site" description="Nucleophile" evidence="8">
    <location>
        <position position="103"/>
    </location>
</feature>
<keyword evidence="3" id="KW-0732">Signal</keyword>
<evidence type="ECO:0000313" key="11">
    <source>
        <dbReference type="Proteomes" id="UP000001369"/>
    </source>
</evidence>
<name>C1DW55_SULAA</name>
<keyword evidence="5" id="KW-0136">Cellulose degradation</keyword>
<organism evidence="10 11">
    <name type="scientific">Sulfurihydrogenibium azorense (strain DSM 15241 / OCM 825 / Az-Fu1)</name>
    <dbReference type="NCBI Taxonomy" id="204536"/>
    <lineage>
        <taxon>Bacteria</taxon>
        <taxon>Pseudomonadati</taxon>
        <taxon>Aquificota</taxon>
        <taxon>Aquificia</taxon>
        <taxon>Aquificales</taxon>
        <taxon>Hydrogenothermaceae</taxon>
        <taxon>Sulfurihydrogenibium</taxon>
    </lineage>
</organism>
<dbReference type="InterPro" id="IPR012341">
    <property type="entry name" value="6hp_glycosidase-like_sf"/>
</dbReference>
<accession>C1DW55</accession>
<evidence type="ECO:0000256" key="4">
    <source>
        <dbReference type="ARBA" id="ARBA00022801"/>
    </source>
</evidence>
<keyword evidence="11" id="KW-1185">Reference proteome</keyword>
<dbReference type="EC" id="3.2.1.-" evidence="9"/>
<dbReference type="HOGENOM" id="CLU_868567_0_0_0"/>
<dbReference type="STRING" id="204536.SULAZ_1375"/>
<comment type="catalytic activity">
    <reaction evidence="1">
        <text>Endohydrolysis of (1-&gt;4)-beta-D-glucosidic linkages in cellulose, lichenin and cereal beta-D-glucans.</text>
        <dbReference type="EC" id="3.2.1.4"/>
    </reaction>
</comment>
<dbReference type="InterPro" id="IPR019834">
    <property type="entry name" value="Glyco_hydro_8_CS"/>
</dbReference>
<evidence type="ECO:0000256" key="6">
    <source>
        <dbReference type="ARBA" id="ARBA00023295"/>
    </source>
</evidence>
<evidence type="ECO:0000256" key="2">
    <source>
        <dbReference type="ARBA" id="ARBA00009209"/>
    </source>
</evidence>
<dbReference type="Pfam" id="PF01270">
    <property type="entry name" value="Glyco_hydro_8"/>
    <property type="match status" value="1"/>
</dbReference>
<evidence type="ECO:0000256" key="9">
    <source>
        <dbReference type="RuleBase" id="RU361167"/>
    </source>
</evidence>
<evidence type="ECO:0000313" key="10">
    <source>
        <dbReference type="EMBL" id="ACN98761.1"/>
    </source>
</evidence>
<keyword evidence="7 9" id="KW-0624">Polysaccharide degradation</keyword>